<name>A0A167PSV8_PHYB8</name>
<reference evidence="4" key="1">
    <citation type="submission" date="2015-06" db="EMBL/GenBank/DDBJ databases">
        <title>Expansion of signal transduction pathways in fungi by whole-genome duplication.</title>
        <authorList>
            <consortium name="DOE Joint Genome Institute"/>
            <person name="Corrochano L.M."/>
            <person name="Kuo A."/>
            <person name="Marcet-Houben M."/>
            <person name="Polaino S."/>
            <person name="Salamov A."/>
            <person name="Villalobos J.M."/>
            <person name="Alvarez M.I."/>
            <person name="Avalos J."/>
            <person name="Benito E.P."/>
            <person name="Benoit I."/>
            <person name="Burger G."/>
            <person name="Camino L.P."/>
            <person name="Canovas D."/>
            <person name="Cerda-Olmedo E."/>
            <person name="Cheng J.-F."/>
            <person name="Dominguez A."/>
            <person name="Elias M."/>
            <person name="Eslava A.P."/>
            <person name="Glaser F."/>
            <person name="Grimwood J."/>
            <person name="Gutierrez G."/>
            <person name="Heitman J."/>
            <person name="Henrissat B."/>
            <person name="Iturriaga E.A."/>
            <person name="Lang B.F."/>
            <person name="Lavin J.L."/>
            <person name="Lee S."/>
            <person name="Li W."/>
            <person name="Lindquist E."/>
            <person name="Lopez-Garcia S."/>
            <person name="Luque E.M."/>
            <person name="Marcos A.T."/>
            <person name="Martin J."/>
            <person name="McCluskey K."/>
            <person name="Medina H.R."/>
            <person name="Miralles-Duran A."/>
            <person name="Miyazaki A."/>
            <person name="Munoz-Torres E."/>
            <person name="Oguiza J.A."/>
            <person name="Ohm R."/>
            <person name="Olmedo M."/>
            <person name="Orejas M."/>
            <person name="Ortiz-Castellanos L."/>
            <person name="Pisabarro A.G."/>
            <person name="Rodriguez-Romero J."/>
            <person name="Ruiz-Herrera J."/>
            <person name="Ruiz-Vazquez R."/>
            <person name="Sanz C."/>
            <person name="Schackwitz W."/>
            <person name="Schmutz J."/>
            <person name="Shahriari M."/>
            <person name="Shelest E."/>
            <person name="Silva-Franco F."/>
            <person name="Soanes D."/>
            <person name="Syed K."/>
            <person name="Tagua V.G."/>
            <person name="Talbot N.J."/>
            <person name="Thon M."/>
            <person name="De vries R.P."/>
            <person name="Wiebenga A."/>
            <person name="Yadav J.S."/>
            <person name="Braun E.L."/>
            <person name="Baker S."/>
            <person name="Garre V."/>
            <person name="Horwitz B."/>
            <person name="Torres-Martinez S."/>
            <person name="Idnurm A."/>
            <person name="Herrera-Estrella A."/>
            <person name="Gabaldon T."/>
            <person name="Grigoriev I.V."/>
        </authorList>
    </citation>
    <scope>NUCLEOTIDE SEQUENCE [LARGE SCALE GENOMIC DNA]</scope>
    <source>
        <strain evidence="4">NRRL 1555(-)</strain>
    </source>
</reference>
<accession>A0A167PSV8</accession>
<dbReference type="Pfam" id="PF12898">
    <property type="entry name" value="Stc1"/>
    <property type="match status" value="1"/>
</dbReference>
<dbReference type="OrthoDB" id="3514033at2759"/>
<dbReference type="Proteomes" id="UP000077315">
    <property type="component" value="Unassembled WGS sequence"/>
</dbReference>
<evidence type="ECO:0000256" key="1">
    <source>
        <dbReference type="SAM" id="MobiDB-lite"/>
    </source>
</evidence>
<dbReference type="AlphaFoldDB" id="A0A167PSV8"/>
<proteinExistence type="predicted"/>
<gene>
    <name evidence="3" type="ORF">PHYBLDRAFT_62758</name>
</gene>
<feature type="domain" description="Stc1" evidence="2">
    <location>
        <begin position="36"/>
        <end position="120"/>
    </location>
</feature>
<feature type="region of interest" description="Disordered" evidence="1">
    <location>
        <begin position="1"/>
        <end position="29"/>
    </location>
</feature>
<dbReference type="InParanoid" id="A0A167PSV8"/>
<organism evidence="3 4">
    <name type="scientific">Phycomyces blakesleeanus (strain ATCC 8743b / DSM 1359 / FGSC 10004 / NBRC 33097 / NRRL 1555)</name>
    <dbReference type="NCBI Taxonomy" id="763407"/>
    <lineage>
        <taxon>Eukaryota</taxon>
        <taxon>Fungi</taxon>
        <taxon>Fungi incertae sedis</taxon>
        <taxon>Mucoromycota</taxon>
        <taxon>Mucoromycotina</taxon>
        <taxon>Mucoromycetes</taxon>
        <taxon>Mucorales</taxon>
        <taxon>Phycomycetaceae</taxon>
        <taxon>Phycomyces</taxon>
    </lineage>
</organism>
<evidence type="ECO:0000313" key="3">
    <source>
        <dbReference type="EMBL" id="OAD78478.1"/>
    </source>
</evidence>
<dbReference type="InterPro" id="IPR024630">
    <property type="entry name" value="Stc1"/>
</dbReference>
<evidence type="ECO:0000259" key="2">
    <source>
        <dbReference type="Pfam" id="PF12898"/>
    </source>
</evidence>
<keyword evidence="4" id="KW-1185">Reference proteome</keyword>
<evidence type="ECO:0000313" key="4">
    <source>
        <dbReference type="Proteomes" id="UP000077315"/>
    </source>
</evidence>
<dbReference type="GeneID" id="29001917"/>
<protein>
    <recommendedName>
        <fullName evidence="2">Stc1 domain-containing protein</fullName>
    </recommendedName>
</protein>
<feature type="compositionally biased region" description="Acidic residues" evidence="1">
    <location>
        <begin position="126"/>
        <end position="145"/>
    </location>
</feature>
<dbReference type="EMBL" id="KV440973">
    <property type="protein sequence ID" value="OAD78478.1"/>
    <property type="molecule type" value="Genomic_DNA"/>
</dbReference>
<dbReference type="VEuPathDB" id="FungiDB:PHYBLDRAFT_62758"/>
<sequence>MSRQGPAGKFRIQPAFQDGYGTQGANDQSPKLKSLRCVFCSIDKPLDAFSQTQIQKATFNPYAPPSYNKGTKAKQISCKQCTASVNSTLTCMTCTKTKPLESFAKVQRKHAEKARCLKCMKKREEEDLDDSEYDSDDDSDPYGPM</sequence>
<dbReference type="STRING" id="763407.A0A167PSV8"/>
<feature type="region of interest" description="Disordered" evidence="1">
    <location>
        <begin position="124"/>
        <end position="145"/>
    </location>
</feature>
<dbReference type="RefSeq" id="XP_018296518.1">
    <property type="nucleotide sequence ID" value="XM_018441011.1"/>
</dbReference>